<evidence type="ECO:0000256" key="1">
    <source>
        <dbReference type="SAM" id="Phobius"/>
    </source>
</evidence>
<feature type="transmembrane region" description="Helical" evidence="1">
    <location>
        <begin position="59"/>
        <end position="79"/>
    </location>
</feature>
<sequence length="165" mass="18826">MKVDGCCCLDLRTGTIIILILNIIQYTVPRPALQYLSEVSIIFQYPSNGTIVQYQFNDWALLAMIVGYVVYGLTLYGVIARKPSHMIVYLVLSTAYTLFFSLVTILLAFSVIKYHAEDAMGFSVFLLFFAINVYSLLVVYSYYKHLRQMQTGETRRLVDRYGAIA</sequence>
<dbReference type="EMBL" id="JACMRX010000002">
    <property type="protein sequence ID" value="KAF7994694.1"/>
    <property type="molecule type" value="Genomic_DNA"/>
</dbReference>
<keyword evidence="1" id="KW-0812">Transmembrane</keyword>
<dbReference type="Proteomes" id="UP000639338">
    <property type="component" value="Unassembled WGS sequence"/>
</dbReference>
<dbReference type="AlphaFoldDB" id="A0A835CS78"/>
<feature type="transmembrane region" description="Helical" evidence="1">
    <location>
        <begin position="86"/>
        <end position="112"/>
    </location>
</feature>
<feature type="transmembrane region" description="Helical" evidence="1">
    <location>
        <begin position="124"/>
        <end position="143"/>
    </location>
</feature>
<evidence type="ECO:0000313" key="2">
    <source>
        <dbReference type="EMBL" id="KAF7994694.1"/>
    </source>
</evidence>
<reference evidence="2 3" key="1">
    <citation type="submission" date="2020-08" db="EMBL/GenBank/DDBJ databases">
        <title>Aphidius gifuensis genome sequencing and assembly.</title>
        <authorList>
            <person name="Du Z."/>
        </authorList>
    </citation>
    <scope>NUCLEOTIDE SEQUENCE [LARGE SCALE GENOMIC DNA]</scope>
    <source>
        <strain evidence="2">YNYX2018</strain>
        <tissue evidence="2">Adults</tissue>
    </source>
</reference>
<comment type="caution">
    <text evidence="2">The sequence shown here is derived from an EMBL/GenBank/DDBJ whole genome shotgun (WGS) entry which is preliminary data.</text>
</comment>
<protein>
    <submittedName>
        <fullName evidence="2">Uncharacterized protein</fullName>
    </submittedName>
</protein>
<name>A0A835CS78_APHGI</name>
<keyword evidence="1" id="KW-0472">Membrane</keyword>
<proteinExistence type="predicted"/>
<keyword evidence="1" id="KW-1133">Transmembrane helix</keyword>
<keyword evidence="3" id="KW-1185">Reference proteome</keyword>
<organism evidence="2 3">
    <name type="scientific">Aphidius gifuensis</name>
    <name type="common">Parasitoid wasp</name>
    <dbReference type="NCBI Taxonomy" id="684658"/>
    <lineage>
        <taxon>Eukaryota</taxon>
        <taxon>Metazoa</taxon>
        <taxon>Ecdysozoa</taxon>
        <taxon>Arthropoda</taxon>
        <taxon>Hexapoda</taxon>
        <taxon>Insecta</taxon>
        <taxon>Pterygota</taxon>
        <taxon>Neoptera</taxon>
        <taxon>Endopterygota</taxon>
        <taxon>Hymenoptera</taxon>
        <taxon>Apocrita</taxon>
        <taxon>Ichneumonoidea</taxon>
        <taxon>Braconidae</taxon>
        <taxon>Aphidiinae</taxon>
        <taxon>Aphidius</taxon>
    </lineage>
</organism>
<evidence type="ECO:0000313" key="3">
    <source>
        <dbReference type="Proteomes" id="UP000639338"/>
    </source>
</evidence>
<gene>
    <name evidence="2" type="ORF">HCN44_004166</name>
</gene>
<accession>A0A835CS78</accession>